<organism evidence="8 9">
    <name type="scientific">Carnegiea gigantea</name>
    <dbReference type="NCBI Taxonomy" id="171969"/>
    <lineage>
        <taxon>Eukaryota</taxon>
        <taxon>Viridiplantae</taxon>
        <taxon>Streptophyta</taxon>
        <taxon>Embryophyta</taxon>
        <taxon>Tracheophyta</taxon>
        <taxon>Spermatophyta</taxon>
        <taxon>Magnoliopsida</taxon>
        <taxon>eudicotyledons</taxon>
        <taxon>Gunneridae</taxon>
        <taxon>Pentapetalae</taxon>
        <taxon>Caryophyllales</taxon>
        <taxon>Cactineae</taxon>
        <taxon>Cactaceae</taxon>
        <taxon>Cactoideae</taxon>
        <taxon>Echinocereeae</taxon>
        <taxon>Carnegiea</taxon>
    </lineage>
</organism>
<dbReference type="GO" id="GO:0003700">
    <property type="term" value="F:DNA-binding transcription factor activity"/>
    <property type="evidence" value="ECO:0007669"/>
    <property type="project" value="UniProtKB-UniRule"/>
</dbReference>
<comment type="function">
    <text evidence="6">Component of the sequence-specific heterotrimeric transcription factor (NF-Y) which specifically recognizes a 5'-CCAAT-3' box motif found in the promoters of its target genes.</text>
</comment>
<evidence type="ECO:0000256" key="6">
    <source>
        <dbReference type="RuleBase" id="RU367155"/>
    </source>
</evidence>
<comment type="caution">
    <text evidence="8">The sequence shown here is derived from an EMBL/GenBank/DDBJ whole genome shotgun (WGS) entry which is preliminary data.</text>
</comment>
<feature type="compositionally biased region" description="Low complexity" evidence="7">
    <location>
        <begin position="251"/>
        <end position="262"/>
    </location>
</feature>
<dbReference type="Gene3D" id="6.10.250.2430">
    <property type="match status" value="1"/>
</dbReference>
<evidence type="ECO:0000256" key="2">
    <source>
        <dbReference type="ARBA" id="ARBA00023015"/>
    </source>
</evidence>
<feature type="compositionally biased region" description="Basic and acidic residues" evidence="7">
    <location>
        <begin position="236"/>
        <end position="247"/>
    </location>
</feature>
<evidence type="ECO:0000256" key="3">
    <source>
        <dbReference type="ARBA" id="ARBA00023125"/>
    </source>
</evidence>
<evidence type="ECO:0000256" key="5">
    <source>
        <dbReference type="ARBA" id="ARBA00023242"/>
    </source>
</evidence>
<keyword evidence="2 6" id="KW-0805">Transcription regulation</keyword>
<evidence type="ECO:0000313" key="8">
    <source>
        <dbReference type="EMBL" id="KAJ8440728.1"/>
    </source>
</evidence>
<evidence type="ECO:0000256" key="4">
    <source>
        <dbReference type="ARBA" id="ARBA00023163"/>
    </source>
</evidence>
<protein>
    <recommendedName>
        <fullName evidence="6">Nuclear transcription factor Y subunit</fullName>
    </recommendedName>
</protein>
<reference evidence="8" key="1">
    <citation type="submission" date="2022-04" db="EMBL/GenBank/DDBJ databases">
        <title>Carnegiea gigantea Genome sequencing and assembly v2.</title>
        <authorList>
            <person name="Copetti D."/>
            <person name="Sanderson M.J."/>
            <person name="Burquez A."/>
            <person name="Wojciechowski M.F."/>
        </authorList>
    </citation>
    <scope>NUCLEOTIDE SEQUENCE</scope>
    <source>
        <strain evidence="8">SGP5-SGP5p</strain>
        <tissue evidence="8">Aerial part</tissue>
    </source>
</reference>
<keyword evidence="9" id="KW-1185">Reference proteome</keyword>
<feature type="region of interest" description="Disordered" evidence="7">
    <location>
        <begin position="196"/>
        <end position="262"/>
    </location>
</feature>
<feature type="compositionally biased region" description="Basic residues" evidence="7">
    <location>
        <begin position="214"/>
        <end position="224"/>
    </location>
</feature>
<dbReference type="GO" id="GO:0003677">
    <property type="term" value="F:DNA binding"/>
    <property type="evidence" value="ECO:0007669"/>
    <property type="project" value="UniProtKB-KW"/>
</dbReference>
<gene>
    <name evidence="8" type="ORF">Cgig2_005459</name>
</gene>
<keyword evidence="4 6" id="KW-0804">Transcription</keyword>
<comment type="similarity">
    <text evidence="6">Belongs to the NFYA/HAP2 subunit family.</text>
</comment>
<sequence>MQKTAFCSELSPTASIPWWVGVGSQVEHVNSSNLNQFDGVDQHGKSGSMLKSQHIMGQAPEKEKDSVIHLDFSVGDDKNSLKGNNMCNNQINGFQQFSPSQQKGCFELGIGPSMVCANYPLLDQCHGLFAAYGTQQMDQSPMEAGPAWGVVLGIYVRTLLPRGRIMLPFSVATEDGPIYVNPKQYHGILRRRKIRAKEGLQKRSAKDKPYLHESRHRHACRRPRGAGGRFLNTKSLENEKSEHEKKKTYGPQAFPSSQAQSSSSEVLQSESVNFYSPNKVSDSKSSTFSGSEVTSMYYSKEFDCFRVSSARPFAFHPLSIMEASRQGTNWVTAADGCCDFFKV</sequence>
<dbReference type="Proteomes" id="UP001153076">
    <property type="component" value="Unassembled WGS sequence"/>
</dbReference>
<evidence type="ECO:0000256" key="7">
    <source>
        <dbReference type="SAM" id="MobiDB-lite"/>
    </source>
</evidence>
<dbReference type="Pfam" id="PF02045">
    <property type="entry name" value="CBFB_NFYA"/>
    <property type="match status" value="1"/>
</dbReference>
<dbReference type="GO" id="GO:0005634">
    <property type="term" value="C:nucleus"/>
    <property type="evidence" value="ECO:0007669"/>
    <property type="project" value="UniProtKB-SubCell"/>
</dbReference>
<comment type="subcellular location">
    <subcellularLocation>
        <location evidence="1 6">Nucleus</location>
    </subcellularLocation>
</comment>
<feature type="compositionally biased region" description="Basic and acidic residues" evidence="7">
    <location>
        <begin position="196"/>
        <end position="213"/>
    </location>
</feature>
<dbReference type="PRINTS" id="PR00616">
    <property type="entry name" value="CCAATSUBUNTB"/>
</dbReference>
<keyword evidence="5 6" id="KW-0539">Nucleus</keyword>
<dbReference type="SMART" id="SM00521">
    <property type="entry name" value="CBF"/>
    <property type="match status" value="1"/>
</dbReference>
<keyword evidence="3 6" id="KW-0238">DNA-binding</keyword>
<name>A0A9Q1QFR2_9CARY</name>
<dbReference type="AlphaFoldDB" id="A0A9Q1QFR2"/>
<evidence type="ECO:0000313" key="9">
    <source>
        <dbReference type="Proteomes" id="UP001153076"/>
    </source>
</evidence>
<dbReference type="OrthoDB" id="1097733at2759"/>
<dbReference type="PANTHER" id="PTHR12632">
    <property type="entry name" value="TRANSCRIPTION FACTOR NF-Y ALPHA-RELATED"/>
    <property type="match status" value="1"/>
</dbReference>
<dbReference type="EMBL" id="JAKOGI010000185">
    <property type="protein sequence ID" value="KAJ8440728.1"/>
    <property type="molecule type" value="Genomic_DNA"/>
</dbReference>
<comment type="subunit">
    <text evidence="6">Heterotrimer.</text>
</comment>
<dbReference type="PROSITE" id="PS51152">
    <property type="entry name" value="NFYA_HAP2_2"/>
    <property type="match status" value="1"/>
</dbReference>
<accession>A0A9Q1QFR2</accession>
<dbReference type="InterPro" id="IPR001289">
    <property type="entry name" value="NFYA"/>
</dbReference>
<evidence type="ECO:0000256" key="1">
    <source>
        <dbReference type="ARBA" id="ARBA00004123"/>
    </source>
</evidence>
<proteinExistence type="inferred from homology"/>